<dbReference type="SUPFAM" id="SSF53335">
    <property type="entry name" value="S-adenosyl-L-methionine-dependent methyltransferases"/>
    <property type="match status" value="1"/>
</dbReference>
<name>A0AAE2W0S1_9RHOB</name>
<dbReference type="Proteomes" id="UP000732193">
    <property type="component" value="Unassembled WGS sequence"/>
</dbReference>
<dbReference type="CDD" id="cd02440">
    <property type="entry name" value="AdoMet_MTases"/>
    <property type="match status" value="1"/>
</dbReference>
<dbReference type="InterPro" id="IPR029063">
    <property type="entry name" value="SAM-dependent_MTases_sf"/>
</dbReference>
<keyword evidence="3" id="KW-0949">S-adenosyl-L-methionine</keyword>
<evidence type="ECO:0000256" key="1">
    <source>
        <dbReference type="ARBA" id="ARBA00022603"/>
    </source>
</evidence>
<dbReference type="EMBL" id="JAFBRM010000003">
    <property type="protein sequence ID" value="MBM1714467.1"/>
    <property type="molecule type" value="Genomic_DNA"/>
</dbReference>
<protein>
    <submittedName>
        <fullName evidence="5">Class I SAM-dependent methyltransferase</fullName>
    </submittedName>
</protein>
<dbReference type="RefSeq" id="WP_203242578.1">
    <property type="nucleotide sequence ID" value="NZ_JAFBRH010000003.1"/>
</dbReference>
<sequence length="206" mass="22796">MERITDPANQTRDVYDRQASIFDAQRSKSLFEARWLARFTACLPPGGRVLDVGCGSGDPIARWFIAEGFSVTGTDFSPPMLDILRARWPSGDWRLADMRSLELGEQFDGLIAWNSFFHLTQDEQRAALPRFARHLKTGGALLVTVGPRKGETTGIVGGETVYHASLSPAEYATALENCGLRLTGFLAEDPETQQHSVLMAHKDKDI</sequence>
<dbReference type="PANTHER" id="PTHR43464:SF19">
    <property type="entry name" value="UBIQUINONE BIOSYNTHESIS O-METHYLTRANSFERASE, MITOCHONDRIAL"/>
    <property type="match status" value="1"/>
</dbReference>
<evidence type="ECO:0000256" key="3">
    <source>
        <dbReference type="ARBA" id="ARBA00022691"/>
    </source>
</evidence>
<evidence type="ECO:0000313" key="5">
    <source>
        <dbReference type="EMBL" id="MBM1714467.1"/>
    </source>
</evidence>
<dbReference type="AlphaFoldDB" id="A0AAE2W0S1"/>
<keyword evidence="2" id="KW-0808">Transferase</keyword>
<evidence type="ECO:0000313" key="6">
    <source>
        <dbReference type="Proteomes" id="UP000732193"/>
    </source>
</evidence>
<proteinExistence type="predicted"/>
<evidence type="ECO:0000256" key="2">
    <source>
        <dbReference type="ARBA" id="ARBA00022679"/>
    </source>
</evidence>
<dbReference type="GO" id="GO:0032259">
    <property type="term" value="P:methylation"/>
    <property type="evidence" value="ECO:0007669"/>
    <property type="project" value="UniProtKB-KW"/>
</dbReference>
<reference evidence="5 6" key="1">
    <citation type="submission" date="2021-01" db="EMBL/GenBank/DDBJ databases">
        <title>Diatom-associated Roseobacters Show Island Model of Population Structure.</title>
        <authorList>
            <person name="Qu L."/>
            <person name="Feng X."/>
            <person name="Chen Y."/>
            <person name="Li L."/>
            <person name="Wang X."/>
            <person name="Hu Z."/>
            <person name="Wang H."/>
            <person name="Luo H."/>
        </authorList>
    </citation>
    <scope>NUCLEOTIDE SEQUENCE [LARGE SCALE GENOMIC DNA]</scope>
    <source>
        <strain evidence="5 6">TR60-84</strain>
    </source>
</reference>
<feature type="domain" description="Methyltransferase" evidence="4">
    <location>
        <begin position="49"/>
        <end position="139"/>
    </location>
</feature>
<dbReference type="PANTHER" id="PTHR43464">
    <property type="entry name" value="METHYLTRANSFERASE"/>
    <property type="match status" value="1"/>
</dbReference>
<organism evidence="5 6">
    <name type="scientific">Sulfitobacter geojensis</name>
    <dbReference type="NCBI Taxonomy" id="1342299"/>
    <lineage>
        <taxon>Bacteria</taxon>
        <taxon>Pseudomonadati</taxon>
        <taxon>Pseudomonadota</taxon>
        <taxon>Alphaproteobacteria</taxon>
        <taxon>Rhodobacterales</taxon>
        <taxon>Roseobacteraceae</taxon>
        <taxon>Sulfitobacter</taxon>
    </lineage>
</organism>
<dbReference type="Pfam" id="PF13649">
    <property type="entry name" value="Methyltransf_25"/>
    <property type="match status" value="1"/>
</dbReference>
<keyword evidence="1 5" id="KW-0489">Methyltransferase</keyword>
<keyword evidence="6" id="KW-1185">Reference proteome</keyword>
<gene>
    <name evidence="5" type="ORF">JQV55_12930</name>
</gene>
<dbReference type="GO" id="GO:0008168">
    <property type="term" value="F:methyltransferase activity"/>
    <property type="evidence" value="ECO:0007669"/>
    <property type="project" value="UniProtKB-KW"/>
</dbReference>
<dbReference type="InterPro" id="IPR041698">
    <property type="entry name" value="Methyltransf_25"/>
</dbReference>
<dbReference type="Gene3D" id="3.40.50.150">
    <property type="entry name" value="Vaccinia Virus protein VP39"/>
    <property type="match status" value="1"/>
</dbReference>
<comment type="caution">
    <text evidence="5">The sequence shown here is derived from an EMBL/GenBank/DDBJ whole genome shotgun (WGS) entry which is preliminary data.</text>
</comment>
<accession>A0AAE2W0S1</accession>
<evidence type="ECO:0000259" key="4">
    <source>
        <dbReference type="Pfam" id="PF13649"/>
    </source>
</evidence>